<dbReference type="RefSeq" id="WP_255889925.1">
    <property type="nucleotide sequence ID" value="NZ_JAFMZM010000002.1"/>
</dbReference>
<accession>A0ABW2MYL0</accession>
<evidence type="ECO:0000313" key="4">
    <source>
        <dbReference type="Proteomes" id="UP001596524"/>
    </source>
</evidence>
<evidence type="ECO:0000313" key="3">
    <source>
        <dbReference type="EMBL" id="MFC7359808.1"/>
    </source>
</evidence>
<evidence type="ECO:0000256" key="1">
    <source>
        <dbReference type="SAM" id="Phobius"/>
    </source>
</evidence>
<comment type="caution">
    <text evidence="3">The sequence shown here is derived from an EMBL/GenBank/DDBJ whole genome shotgun (WGS) entry which is preliminary data.</text>
</comment>
<reference evidence="4" key="1">
    <citation type="journal article" date="2019" name="Int. J. Syst. Evol. Microbiol.">
        <title>The Global Catalogue of Microorganisms (GCM) 10K type strain sequencing project: providing services to taxonomists for standard genome sequencing and annotation.</title>
        <authorList>
            <consortium name="The Broad Institute Genomics Platform"/>
            <consortium name="The Broad Institute Genome Sequencing Center for Infectious Disease"/>
            <person name="Wu L."/>
            <person name="Ma J."/>
        </authorList>
    </citation>
    <scope>NUCLEOTIDE SEQUENCE [LARGE SCALE GENOMIC DNA]</scope>
    <source>
        <strain evidence="4">FCH27</strain>
    </source>
</reference>
<organism evidence="3 4">
    <name type="scientific">Nocardioides astragali</name>
    <dbReference type="NCBI Taxonomy" id="1776736"/>
    <lineage>
        <taxon>Bacteria</taxon>
        <taxon>Bacillati</taxon>
        <taxon>Actinomycetota</taxon>
        <taxon>Actinomycetes</taxon>
        <taxon>Propionibacteriales</taxon>
        <taxon>Nocardioidaceae</taxon>
        <taxon>Nocardioides</taxon>
    </lineage>
</organism>
<feature type="transmembrane region" description="Helical" evidence="1">
    <location>
        <begin position="93"/>
        <end position="110"/>
    </location>
</feature>
<feature type="transmembrane region" description="Helical" evidence="1">
    <location>
        <begin position="220"/>
        <end position="243"/>
    </location>
</feature>
<dbReference type="CDD" id="cd01610">
    <property type="entry name" value="PAP2_like"/>
    <property type="match status" value="1"/>
</dbReference>
<feature type="transmembrane region" description="Helical" evidence="1">
    <location>
        <begin position="186"/>
        <end position="208"/>
    </location>
</feature>
<feature type="transmembrane region" description="Helical" evidence="1">
    <location>
        <begin position="255"/>
        <end position="280"/>
    </location>
</feature>
<dbReference type="Gene3D" id="1.20.144.10">
    <property type="entry name" value="Phosphatidic acid phosphatase type 2/haloperoxidase"/>
    <property type="match status" value="1"/>
</dbReference>
<dbReference type="Pfam" id="PF01569">
    <property type="entry name" value="PAP2"/>
    <property type="match status" value="1"/>
</dbReference>
<dbReference type="InterPro" id="IPR036938">
    <property type="entry name" value="PAP2/HPO_sf"/>
</dbReference>
<name>A0ABW2MYL0_9ACTN</name>
<keyword evidence="4" id="KW-1185">Reference proteome</keyword>
<feature type="transmembrane region" description="Helical" evidence="1">
    <location>
        <begin position="130"/>
        <end position="152"/>
    </location>
</feature>
<gene>
    <name evidence="3" type="ORF">ACFQO6_05955</name>
</gene>
<feature type="domain" description="Phosphatidic acid phosphatase type 2/haloperoxidase" evidence="2">
    <location>
        <begin position="94"/>
        <end position="202"/>
    </location>
</feature>
<keyword evidence="1" id="KW-0812">Transmembrane</keyword>
<keyword evidence="1" id="KW-1133">Transmembrane helix</keyword>
<dbReference type="EMBL" id="JBHTCH010000004">
    <property type="protein sequence ID" value="MFC7359808.1"/>
    <property type="molecule type" value="Genomic_DNA"/>
</dbReference>
<keyword evidence="1" id="KW-0472">Membrane</keyword>
<protein>
    <submittedName>
        <fullName evidence="3">Phosphatase PAP2 family protein</fullName>
    </submittedName>
</protein>
<proteinExistence type="predicted"/>
<feature type="transmembrane region" description="Helical" evidence="1">
    <location>
        <begin position="159"/>
        <end position="180"/>
    </location>
</feature>
<feature type="transmembrane region" description="Helical" evidence="1">
    <location>
        <begin position="12"/>
        <end position="32"/>
    </location>
</feature>
<dbReference type="InterPro" id="IPR000326">
    <property type="entry name" value="PAP2/HPO"/>
</dbReference>
<evidence type="ECO:0000259" key="2">
    <source>
        <dbReference type="Pfam" id="PF01569"/>
    </source>
</evidence>
<sequence>MRPSNARGLVALRWPAAMATAYAATFVLVYYISVHTVRGRVVSDASLRGALLSGASIRDRVDAILDVVSVGSLLGAVATVAVIALIRLDRVRGLAAVGVLVTANVATRVLKDHLLVRPDLGLDEVGPSTLNSLPSGHTTAAFSAVAALLIVLPSAGRVAVALLGGGFAACISLATMFAGWHRTADAMAGFLVVGVCTMVAISVVVACGSPRRHAQAGLGLRWWVVVSAGALSLGVAVGIGLSTVAPVRDSLVGSLLAFLSAGSLIAGTVLGVLAGMLWVLQVTESDTERYGEPA</sequence>
<dbReference type="Proteomes" id="UP001596524">
    <property type="component" value="Unassembled WGS sequence"/>
</dbReference>
<dbReference type="SUPFAM" id="SSF48317">
    <property type="entry name" value="Acid phosphatase/Vanadium-dependent haloperoxidase"/>
    <property type="match status" value="1"/>
</dbReference>
<feature type="transmembrane region" description="Helical" evidence="1">
    <location>
        <begin position="63"/>
        <end position="86"/>
    </location>
</feature>